<dbReference type="Gene3D" id="3.40.1280.10">
    <property type="match status" value="1"/>
</dbReference>
<evidence type="ECO:0000256" key="5">
    <source>
        <dbReference type="ARBA" id="ARBA00022679"/>
    </source>
</evidence>
<dbReference type="SUPFAM" id="SSF75217">
    <property type="entry name" value="alpha/beta knot"/>
    <property type="match status" value="1"/>
</dbReference>
<evidence type="ECO:0000256" key="9">
    <source>
        <dbReference type="ARBA" id="ARBA00034881"/>
    </source>
</evidence>
<dbReference type="CDD" id="cd18105">
    <property type="entry name" value="SpoU-like_MRM1"/>
    <property type="match status" value="1"/>
</dbReference>
<dbReference type="PANTHER" id="PTHR46103:SF1">
    <property type="entry name" value="RRNA METHYLTRANSFERASE 1, MITOCHONDRIAL"/>
    <property type="match status" value="1"/>
</dbReference>
<dbReference type="GO" id="GO:0005739">
    <property type="term" value="C:mitochondrion"/>
    <property type="evidence" value="ECO:0007669"/>
    <property type="project" value="UniProtKB-SubCell"/>
</dbReference>
<keyword evidence="15" id="KW-1185">Reference proteome</keyword>
<name>A0A9W7A4T4_9STRA</name>
<evidence type="ECO:0000256" key="6">
    <source>
        <dbReference type="ARBA" id="ARBA00022691"/>
    </source>
</evidence>
<keyword evidence="5" id="KW-0808">Transferase</keyword>
<evidence type="ECO:0000256" key="7">
    <source>
        <dbReference type="ARBA" id="ARBA00022946"/>
    </source>
</evidence>
<dbReference type="AlphaFoldDB" id="A0A9W7A4T4"/>
<keyword evidence="6" id="KW-0949">S-adenosyl-L-methionine</keyword>
<evidence type="ECO:0000256" key="11">
    <source>
        <dbReference type="SAM" id="SignalP"/>
    </source>
</evidence>
<evidence type="ECO:0000259" key="13">
    <source>
        <dbReference type="Pfam" id="PF08032"/>
    </source>
</evidence>
<feature type="domain" description="RNA 2-O ribose methyltransferase substrate binding" evidence="13">
    <location>
        <begin position="250"/>
        <end position="291"/>
    </location>
</feature>
<dbReference type="InterPro" id="IPR047182">
    <property type="entry name" value="MRM1"/>
</dbReference>
<feature type="compositionally biased region" description="Low complexity" evidence="10">
    <location>
        <begin position="82"/>
        <end position="96"/>
    </location>
</feature>
<dbReference type="InterPro" id="IPR029028">
    <property type="entry name" value="Alpha/beta_knot_MTases"/>
</dbReference>
<feature type="compositionally biased region" description="Basic and acidic residues" evidence="10">
    <location>
        <begin position="160"/>
        <end position="175"/>
    </location>
</feature>
<feature type="chain" id="PRO_5040756234" description="rRNA methyltransferase 1, mitochondrial" evidence="11">
    <location>
        <begin position="19"/>
        <end position="467"/>
    </location>
</feature>
<gene>
    <name evidence="14" type="ORF">TrST_g1637</name>
</gene>
<dbReference type="SUPFAM" id="SSF55315">
    <property type="entry name" value="L30e-like"/>
    <property type="match status" value="1"/>
</dbReference>
<evidence type="ECO:0000259" key="12">
    <source>
        <dbReference type="Pfam" id="PF00588"/>
    </source>
</evidence>
<evidence type="ECO:0000313" key="15">
    <source>
        <dbReference type="Proteomes" id="UP001165085"/>
    </source>
</evidence>
<feature type="domain" description="tRNA/rRNA methyltransferase SpoU type" evidence="12">
    <location>
        <begin position="313"/>
        <end position="461"/>
    </location>
</feature>
<dbReference type="PANTHER" id="PTHR46103">
    <property type="entry name" value="RRNA METHYLTRANSFERASE 1, MITOCHONDRIAL"/>
    <property type="match status" value="1"/>
</dbReference>
<dbReference type="InterPro" id="IPR001537">
    <property type="entry name" value="SpoU_MeTrfase"/>
</dbReference>
<evidence type="ECO:0000256" key="1">
    <source>
        <dbReference type="ARBA" id="ARBA00004173"/>
    </source>
</evidence>
<protein>
    <recommendedName>
        <fullName evidence="9">rRNA methyltransferase 1, mitochondrial</fullName>
    </recommendedName>
</protein>
<evidence type="ECO:0000256" key="2">
    <source>
        <dbReference type="ARBA" id="ARBA00007228"/>
    </source>
</evidence>
<dbReference type="InterPro" id="IPR013123">
    <property type="entry name" value="SpoU_subst-bd"/>
</dbReference>
<dbReference type="Proteomes" id="UP001165085">
    <property type="component" value="Unassembled WGS sequence"/>
</dbReference>
<comment type="similarity">
    <text evidence="2">Belongs to the class IV-like SAM-binding methyltransferase superfamily. RNA methyltransferase TrmH family.</text>
</comment>
<evidence type="ECO:0000256" key="10">
    <source>
        <dbReference type="SAM" id="MobiDB-lite"/>
    </source>
</evidence>
<organism evidence="14 15">
    <name type="scientific">Triparma strigata</name>
    <dbReference type="NCBI Taxonomy" id="1606541"/>
    <lineage>
        <taxon>Eukaryota</taxon>
        <taxon>Sar</taxon>
        <taxon>Stramenopiles</taxon>
        <taxon>Ochrophyta</taxon>
        <taxon>Bolidophyceae</taxon>
        <taxon>Parmales</taxon>
        <taxon>Triparmaceae</taxon>
        <taxon>Triparma</taxon>
    </lineage>
</organism>
<proteinExistence type="inferred from homology"/>
<feature type="region of interest" description="Disordered" evidence="10">
    <location>
        <begin position="50"/>
        <end position="175"/>
    </location>
</feature>
<comment type="subcellular location">
    <subcellularLocation>
        <location evidence="1">Mitochondrion</location>
    </subcellularLocation>
</comment>
<feature type="compositionally biased region" description="Basic and acidic residues" evidence="10">
    <location>
        <begin position="97"/>
        <end position="149"/>
    </location>
</feature>
<keyword evidence="4" id="KW-0489">Methyltransferase</keyword>
<dbReference type="OrthoDB" id="270651at2759"/>
<keyword evidence="7" id="KW-0809">Transit peptide</keyword>
<keyword evidence="3" id="KW-0698">rRNA processing</keyword>
<dbReference type="GO" id="GO:0016435">
    <property type="term" value="F:rRNA (guanine) methyltransferase activity"/>
    <property type="evidence" value="ECO:0007669"/>
    <property type="project" value="TreeGrafter"/>
</dbReference>
<reference evidence="15" key="1">
    <citation type="journal article" date="2023" name="Commun. Biol.">
        <title>Genome analysis of Parmales, the sister group of diatoms, reveals the evolutionary specialization of diatoms from phago-mixotrophs to photoautotrophs.</title>
        <authorList>
            <person name="Ban H."/>
            <person name="Sato S."/>
            <person name="Yoshikawa S."/>
            <person name="Yamada K."/>
            <person name="Nakamura Y."/>
            <person name="Ichinomiya M."/>
            <person name="Sato N."/>
            <person name="Blanc-Mathieu R."/>
            <person name="Endo H."/>
            <person name="Kuwata A."/>
            <person name="Ogata H."/>
        </authorList>
    </citation>
    <scope>NUCLEOTIDE SEQUENCE [LARGE SCALE GENOMIC DNA]</scope>
    <source>
        <strain evidence="15">NIES 3701</strain>
    </source>
</reference>
<dbReference type="InterPro" id="IPR029026">
    <property type="entry name" value="tRNA_m1G_MTases_N"/>
</dbReference>
<comment type="caution">
    <text evidence="14">The sequence shown here is derived from an EMBL/GenBank/DDBJ whole genome shotgun (WGS) entry which is preliminary data.</text>
</comment>
<feature type="signal peptide" evidence="11">
    <location>
        <begin position="1"/>
        <end position="18"/>
    </location>
</feature>
<dbReference type="Pfam" id="PF08032">
    <property type="entry name" value="SpoU_sub_bind"/>
    <property type="match status" value="1"/>
</dbReference>
<evidence type="ECO:0000313" key="14">
    <source>
        <dbReference type="EMBL" id="GMH63461.1"/>
    </source>
</evidence>
<dbReference type="EMBL" id="BRXY01000084">
    <property type="protein sequence ID" value="GMH63461.1"/>
    <property type="molecule type" value="Genomic_DNA"/>
</dbReference>
<keyword evidence="11" id="KW-0732">Signal</keyword>
<accession>A0A9W7A4T4</accession>
<dbReference type="Gene3D" id="3.30.1330.30">
    <property type="match status" value="1"/>
</dbReference>
<evidence type="ECO:0000256" key="3">
    <source>
        <dbReference type="ARBA" id="ARBA00022552"/>
    </source>
</evidence>
<dbReference type="GO" id="GO:0003723">
    <property type="term" value="F:RNA binding"/>
    <property type="evidence" value="ECO:0007669"/>
    <property type="project" value="InterPro"/>
</dbReference>
<keyword evidence="8" id="KW-0496">Mitochondrion</keyword>
<evidence type="ECO:0000256" key="8">
    <source>
        <dbReference type="ARBA" id="ARBA00023128"/>
    </source>
</evidence>
<dbReference type="InterPro" id="IPR029064">
    <property type="entry name" value="Ribosomal_eL30-like_sf"/>
</dbReference>
<dbReference type="Pfam" id="PF00588">
    <property type="entry name" value="SpoU_methylase"/>
    <property type="match status" value="1"/>
</dbReference>
<dbReference type="InterPro" id="IPR047261">
    <property type="entry name" value="MRM1_MeTrfase_dom"/>
</dbReference>
<evidence type="ECO:0000256" key="4">
    <source>
        <dbReference type="ARBA" id="ARBA00022603"/>
    </source>
</evidence>
<sequence length="467" mass="51469">MRLICLLVMLSVIRTSSFAPNAVSRGIRNNRRRITRRSIKTSTIALRWGEKDDDDDASAAVPRQPPSSTESDEFSFSRPRKSTPSSSSSSSSSAPRRSSDDEGRRYRSREPDSDNRSGRNSYNDRRGPPRNNGGDRRGPPRNNSGDRRGPPRNNNNNNNGDRDRNFTPKEKEGPRINLRHLESLGFEHLFGLSPVLNALKSGRRFSTPPTLDLASLEEYESDKVKPSTILFVQEKTFQTSGRTDPKEKLKSSLLTHASNNNIPISYLDKGTLNSLSSNRPHQGFVLRCPELTVPPTQPSDIFNEPKDPTSPKLWLALDSVLDPVNLGSIIRTSSFLSKDISILTCLKNSAPLSPVVSSTSAGAMELVDLKVCNNMVHCLMDAKEKGWRILIADAKKSGGEYDERSVKEWEWDVPTVLVLGSEGDGVRSVVKRCCDGVVSVDGGGEDVDSLNVSVSAGILIHHFMGRA</sequence>